<keyword evidence="1" id="KW-0812">Transmembrane</keyword>
<evidence type="ECO:0000259" key="2">
    <source>
        <dbReference type="SMART" id="SM00014"/>
    </source>
</evidence>
<name>A0A0G0D8V6_9BACT</name>
<dbReference type="SUPFAM" id="SSF48317">
    <property type="entry name" value="Acid phosphatase/Vanadium-dependent haloperoxidase"/>
    <property type="match status" value="1"/>
</dbReference>
<evidence type="ECO:0000256" key="1">
    <source>
        <dbReference type="SAM" id="Phobius"/>
    </source>
</evidence>
<feature type="transmembrane region" description="Helical" evidence="1">
    <location>
        <begin position="112"/>
        <end position="130"/>
    </location>
</feature>
<proteinExistence type="predicted"/>
<dbReference type="PANTHER" id="PTHR14969:SF13">
    <property type="entry name" value="AT30094P"/>
    <property type="match status" value="1"/>
</dbReference>
<dbReference type="InterPro" id="IPR036938">
    <property type="entry name" value="PAP2/HPO_sf"/>
</dbReference>
<dbReference type="GO" id="GO:0042392">
    <property type="term" value="F:sphingosine-1-phosphate phosphatase activity"/>
    <property type="evidence" value="ECO:0007669"/>
    <property type="project" value="TreeGrafter"/>
</dbReference>
<comment type="caution">
    <text evidence="3">The sequence shown here is derived from an EMBL/GenBank/DDBJ whole genome shotgun (WGS) entry which is preliminary data.</text>
</comment>
<dbReference type="Pfam" id="PF01569">
    <property type="entry name" value="PAP2"/>
    <property type="match status" value="1"/>
</dbReference>
<feature type="domain" description="Phosphatidic acid phosphatase type 2/haloperoxidase" evidence="2">
    <location>
        <begin position="60"/>
        <end position="189"/>
    </location>
</feature>
<dbReference type="AlphaFoldDB" id="A0A0G0D8V6"/>
<feature type="transmembrane region" description="Helical" evidence="1">
    <location>
        <begin position="174"/>
        <end position="196"/>
    </location>
</feature>
<dbReference type="Gene3D" id="1.20.144.10">
    <property type="entry name" value="Phosphatidic acid phosphatase type 2/haloperoxidase"/>
    <property type="match status" value="1"/>
</dbReference>
<evidence type="ECO:0000313" key="4">
    <source>
        <dbReference type="Proteomes" id="UP000034176"/>
    </source>
</evidence>
<dbReference type="STRING" id="1618434.UR52_C0003G0012"/>
<dbReference type="EMBL" id="LBPN01000003">
    <property type="protein sequence ID" value="KKP59750.1"/>
    <property type="molecule type" value="Genomic_DNA"/>
</dbReference>
<dbReference type="InterPro" id="IPR000326">
    <property type="entry name" value="PAP2/HPO"/>
</dbReference>
<organism evidence="3 4">
    <name type="scientific">Candidatus Gottesmanbacteria bacterium GW2011_GWA1_34_13</name>
    <dbReference type="NCBI Taxonomy" id="1618434"/>
    <lineage>
        <taxon>Bacteria</taxon>
        <taxon>Candidatus Gottesmaniibacteriota</taxon>
    </lineage>
</organism>
<dbReference type="Proteomes" id="UP000034176">
    <property type="component" value="Unassembled WGS sequence"/>
</dbReference>
<dbReference type="SMART" id="SM00014">
    <property type="entry name" value="acidPPc"/>
    <property type="match status" value="1"/>
</dbReference>
<reference evidence="3 4" key="1">
    <citation type="journal article" date="2015" name="Nature">
        <title>rRNA introns, odd ribosomes, and small enigmatic genomes across a large radiation of phyla.</title>
        <authorList>
            <person name="Brown C.T."/>
            <person name="Hug L.A."/>
            <person name="Thomas B.C."/>
            <person name="Sharon I."/>
            <person name="Castelle C.J."/>
            <person name="Singh A."/>
            <person name="Wilkins M.J."/>
            <person name="Williams K.H."/>
            <person name="Banfield J.F."/>
        </authorList>
    </citation>
    <scope>NUCLEOTIDE SEQUENCE [LARGE SCALE GENOMIC DNA]</scope>
</reference>
<dbReference type="CDD" id="cd01610">
    <property type="entry name" value="PAP2_like"/>
    <property type="match status" value="1"/>
</dbReference>
<sequence>MDLLQLVKQLDESVFLYLNNLPHNFLLDKFFLFFSFYPVVTWIVIGIIMILFEEKKDKLFIIRLFLALGLAGLLSSGILKPLIKRPRPDLAYGGKVTIIQEKPAVIFWNNDYAFPSGHAAIAFAGAYILTQQAILKAKKSKFNKYTGNFKIFYLIALLTAVSRIYLGKHYPIDVILGGFIGLLMGFVAWKLIDLVFPKNAY</sequence>
<feature type="transmembrane region" description="Helical" evidence="1">
    <location>
        <begin position="151"/>
        <end position="168"/>
    </location>
</feature>
<dbReference type="PANTHER" id="PTHR14969">
    <property type="entry name" value="SPHINGOSINE-1-PHOSPHATE PHOSPHOHYDROLASE"/>
    <property type="match status" value="1"/>
</dbReference>
<keyword evidence="1" id="KW-0472">Membrane</keyword>
<evidence type="ECO:0000313" key="3">
    <source>
        <dbReference type="EMBL" id="KKP59750.1"/>
    </source>
</evidence>
<protein>
    <submittedName>
        <fullName evidence="3">Phosphoesterase PA-phosphatase related protein</fullName>
    </submittedName>
</protein>
<gene>
    <name evidence="3" type="ORF">UR52_C0003G0012</name>
</gene>
<feature type="transmembrane region" description="Helical" evidence="1">
    <location>
        <begin position="64"/>
        <end position="83"/>
    </location>
</feature>
<keyword evidence="1" id="KW-1133">Transmembrane helix</keyword>
<accession>A0A0G0D8V6</accession>
<feature type="transmembrane region" description="Helical" evidence="1">
    <location>
        <begin position="30"/>
        <end position="52"/>
    </location>
</feature>